<accession>A0A401UWM7</accession>
<sequence length="143" mass="14135">MTTQTNQKKDNRKRIAAVALVGIGIAGLATASASQLVVGAEDRVASGVATDVDGLTGAVATLSTERDGTTPPDASGAVPVVLTIALSDVPPGVDLGDWSGTVYVGASDTVGIAFDPAAPQPIAGGLTSHDELDTVSVVLVKNA</sequence>
<organism evidence="2 3">
    <name type="scientific">Cellulomonas algicola</name>
    <dbReference type="NCBI Taxonomy" id="2071633"/>
    <lineage>
        <taxon>Bacteria</taxon>
        <taxon>Bacillati</taxon>
        <taxon>Actinomycetota</taxon>
        <taxon>Actinomycetes</taxon>
        <taxon>Micrococcales</taxon>
        <taxon>Cellulomonadaceae</taxon>
        <taxon>Cellulomonas</taxon>
    </lineage>
</organism>
<dbReference type="RefSeq" id="WP_124341630.1">
    <property type="nucleotide sequence ID" value="NZ_BHYL01000050.1"/>
</dbReference>
<dbReference type="EMBL" id="BHYL01000050">
    <property type="protein sequence ID" value="GCD19085.1"/>
    <property type="molecule type" value="Genomic_DNA"/>
</dbReference>
<dbReference type="Proteomes" id="UP000288246">
    <property type="component" value="Unassembled WGS sequence"/>
</dbReference>
<proteinExistence type="predicted"/>
<comment type="caution">
    <text evidence="2">The sequence shown here is derived from an EMBL/GenBank/DDBJ whole genome shotgun (WGS) entry which is preliminary data.</text>
</comment>
<evidence type="ECO:0000313" key="3">
    <source>
        <dbReference type="Proteomes" id="UP000288246"/>
    </source>
</evidence>
<dbReference type="AlphaFoldDB" id="A0A401UWM7"/>
<gene>
    <name evidence="2" type="ORF">CTKZ_06470</name>
</gene>
<keyword evidence="1" id="KW-0732">Signal</keyword>
<protein>
    <submittedName>
        <fullName evidence="2">Uncharacterized protein</fullName>
    </submittedName>
</protein>
<feature type="chain" id="PRO_5038449919" evidence="1">
    <location>
        <begin position="32"/>
        <end position="143"/>
    </location>
</feature>
<name>A0A401UWM7_9CELL</name>
<evidence type="ECO:0000256" key="1">
    <source>
        <dbReference type="SAM" id="SignalP"/>
    </source>
</evidence>
<reference evidence="2 3" key="1">
    <citation type="submission" date="2018-11" db="EMBL/GenBank/DDBJ databases">
        <title>Draft genome sequence of Cellulomonas takizawaensis strain TKZ-21.</title>
        <authorList>
            <person name="Yamamura H."/>
            <person name="Hayashi T."/>
            <person name="Hamada M."/>
            <person name="Serisawa Y."/>
            <person name="Matsuyama K."/>
            <person name="Nakagawa Y."/>
            <person name="Otoguro M."/>
            <person name="Yanagida F."/>
            <person name="Hayakawa M."/>
        </authorList>
    </citation>
    <scope>NUCLEOTIDE SEQUENCE [LARGE SCALE GENOMIC DNA]</scope>
    <source>
        <strain evidence="2 3">TKZ-21</strain>
    </source>
</reference>
<evidence type="ECO:0000313" key="2">
    <source>
        <dbReference type="EMBL" id="GCD19085.1"/>
    </source>
</evidence>
<feature type="signal peptide" evidence="1">
    <location>
        <begin position="1"/>
        <end position="31"/>
    </location>
</feature>
<keyword evidence="3" id="KW-1185">Reference proteome</keyword>